<evidence type="ECO:0000313" key="3">
    <source>
        <dbReference type="EMBL" id="GKV34976.1"/>
    </source>
</evidence>
<name>A0AAV5LDL2_9ROSI</name>
<dbReference type="Proteomes" id="UP001054252">
    <property type="component" value="Unassembled WGS sequence"/>
</dbReference>
<evidence type="ECO:0000256" key="1">
    <source>
        <dbReference type="SAM" id="MobiDB-lite"/>
    </source>
</evidence>
<protein>
    <recommendedName>
        <fullName evidence="2">GIR1-like zinc ribbon domain-containing protein</fullName>
    </recommendedName>
</protein>
<feature type="domain" description="GIR1-like zinc ribbon" evidence="2">
    <location>
        <begin position="62"/>
        <end position="94"/>
    </location>
</feature>
<evidence type="ECO:0000259" key="2">
    <source>
        <dbReference type="Pfam" id="PF24747"/>
    </source>
</evidence>
<dbReference type="PANTHER" id="PTHR33177">
    <property type="entry name" value="PUTATIVE-RELATED"/>
    <property type="match status" value="1"/>
</dbReference>
<feature type="region of interest" description="Disordered" evidence="1">
    <location>
        <begin position="1"/>
        <end position="56"/>
    </location>
</feature>
<reference evidence="3 4" key="1">
    <citation type="journal article" date="2021" name="Commun. Biol.">
        <title>The genome of Shorea leprosula (Dipterocarpaceae) highlights the ecological relevance of drought in aseasonal tropical rainforests.</title>
        <authorList>
            <person name="Ng K.K.S."/>
            <person name="Kobayashi M.J."/>
            <person name="Fawcett J.A."/>
            <person name="Hatakeyama M."/>
            <person name="Paape T."/>
            <person name="Ng C.H."/>
            <person name="Ang C.C."/>
            <person name="Tnah L.H."/>
            <person name="Lee C.T."/>
            <person name="Nishiyama T."/>
            <person name="Sese J."/>
            <person name="O'Brien M.J."/>
            <person name="Copetti D."/>
            <person name="Mohd Noor M.I."/>
            <person name="Ong R.C."/>
            <person name="Putra M."/>
            <person name="Sireger I.Z."/>
            <person name="Indrioko S."/>
            <person name="Kosugi Y."/>
            <person name="Izuno A."/>
            <person name="Isagi Y."/>
            <person name="Lee S.L."/>
            <person name="Shimizu K.K."/>
        </authorList>
    </citation>
    <scope>NUCLEOTIDE SEQUENCE [LARGE SCALE GENOMIC DNA]</scope>
    <source>
        <strain evidence="3">214</strain>
    </source>
</reference>
<dbReference type="InterPro" id="IPR056440">
    <property type="entry name" value="Zn-ribbon_GIR1"/>
</dbReference>
<feature type="compositionally biased region" description="Low complexity" evidence="1">
    <location>
        <begin position="31"/>
        <end position="46"/>
    </location>
</feature>
<gene>
    <name evidence="3" type="ORF">SLEP1_g43302</name>
</gene>
<sequence length="108" mass="11975">MSRRAGNPRLELNVESSPPRANPIVESPDTSISSEVISPESSCVSSEQEEVRMQYPDSREATSMVLVGCHRCLMYVISSNVDPKCPRCHNTVLLGDLLNEESPMRARN</sequence>
<organism evidence="3 4">
    <name type="scientific">Rubroshorea leprosula</name>
    <dbReference type="NCBI Taxonomy" id="152421"/>
    <lineage>
        <taxon>Eukaryota</taxon>
        <taxon>Viridiplantae</taxon>
        <taxon>Streptophyta</taxon>
        <taxon>Embryophyta</taxon>
        <taxon>Tracheophyta</taxon>
        <taxon>Spermatophyta</taxon>
        <taxon>Magnoliopsida</taxon>
        <taxon>eudicotyledons</taxon>
        <taxon>Gunneridae</taxon>
        <taxon>Pentapetalae</taxon>
        <taxon>rosids</taxon>
        <taxon>malvids</taxon>
        <taxon>Malvales</taxon>
        <taxon>Dipterocarpaceae</taxon>
        <taxon>Rubroshorea</taxon>
    </lineage>
</organism>
<comment type="caution">
    <text evidence="3">The sequence shown here is derived from an EMBL/GenBank/DDBJ whole genome shotgun (WGS) entry which is preliminary data.</text>
</comment>
<dbReference type="AlphaFoldDB" id="A0AAV5LDL2"/>
<accession>A0AAV5LDL2</accession>
<dbReference type="InterPro" id="IPR055281">
    <property type="entry name" value="GIR1-2/SIED1"/>
</dbReference>
<dbReference type="EMBL" id="BPVZ01000108">
    <property type="protein sequence ID" value="GKV34976.1"/>
    <property type="molecule type" value="Genomic_DNA"/>
</dbReference>
<dbReference type="PANTHER" id="PTHR33177:SF80">
    <property type="entry name" value="PUTATIVE-RELATED"/>
    <property type="match status" value="1"/>
</dbReference>
<proteinExistence type="predicted"/>
<evidence type="ECO:0000313" key="4">
    <source>
        <dbReference type="Proteomes" id="UP001054252"/>
    </source>
</evidence>
<keyword evidence="4" id="KW-1185">Reference proteome</keyword>
<dbReference type="Pfam" id="PF24747">
    <property type="entry name" value="Zn-ribbon_GIR1"/>
    <property type="match status" value="1"/>
</dbReference>